<dbReference type="AlphaFoldDB" id="A0A084WKC1"/>
<reference evidence="3" key="2">
    <citation type="submission" date="2020-05" db="UniProtKB">
        <authorList>
            <consortium name="EnsemblMetazoa"/>
        </authorList>
    </citation>
    <scope>IDENTIFICATION</scope>
</reference>
<protein>
    <submittedName>
        <fullName evidence="2 3">L-aspartate oxidase</fullName>
    </submittedName>
</protein>
<dbReference type="VEuPathDB" id="VectorBase:ASIC018700"/>
<sequence length="177" mass="20363">MWHAHAGALVEEVEFIEFAPPHFANPGTERCKDTRGVAGKCAHGWGGWEIKTPLPPENYPPRVTVFYGRRRKNLADLPRRYKLRSYVDPFDVERLSLGRTPPPDPLEKSERVQQTPLANDNPWGKTNKPTINIALPHLLSSLHLASRWVSENHFKNHTVSGFFGMNMQRNQKRLRKH</sequence>
<keyword evidence="4" id="KW-1185">Reference proteome</keyword>
<evidence type="ECO:0000313" key="4">
    <source>
        <dbReference type="Proteomes" id="UP000030765"/>
    </source>
</evidence>
<feature type="region of interest" description="Disordered" evidence="1">
    <location>
        <begin position="97"/>
        <end position="126"/>
    </location>
</feature>
<dbReference type="EMBL" id="KE525349">
    <property type="protein sequence ID" value="KFB50665.1"/>
    <property type="molecule type" value="Genomic_DNA"/>
</dbReference>
<proteinExistence type="predicted"/>
<evidence type="ECO:0000313" key="2">
    <source>
        <dbReference type="EMBL" id="KFB50665.1"/>
    </source>
</evidence>
<dbReference type="EnsemblMetazoa" id="ASIC018700-RA">
    <property type="protein sequence ID" value="ASIC018700-PA"/>
    <property type="gene ID" value="ASIC018700"/>
</dbReference>
<dbReference type="EMBL" id="ATLV01024108">
    <property type="status" value="NOT_ANNOTATED_CDS"/>
    <property type="molecule type" value="Genomic_DNA"/>
</dbReference>
<evidence type="ECO:0000256" key="1">
    <source>
        <dbReference type="SAM" id="MobiDB-lite"/>
    </source>
</evidence>
<evidence type="ECO:0000313" key="3">
    <source>
        <dbReference type="EnsemblMetazoa" id="ASIC018700-PA"/>
    </source>
</evidence>
<name>A0A084WKC1_ANOSI</name>
<organism evidence="2">
    <name type="scientific">Anopheles sinensis</name>
    <name type="common">Mosquito</name>
    <dbReference type="NCBI Taxonomy" id="74873"/>
    <lineage>
        <taxon>Eukaryota</taxon>
        <taxon>Metazoa</taxon>
        <taxon>Ecdysozoa</taxon>
        <taxon>Arthropoda</taxon>
        <taxon>Hexapoda</taxon>
        <taxon>Insecta</taxon>
        <taxon>Pterygota</taxon>
        <taxon>Neoptera</taxon>
        <taxon>Endopterygota</taxon>
        <taxon>Diptera</taxon>
        <taxon>Nematocera</taxon>
        <taxon>Culicoidea</taxon>
        <taxon>Culicidae</taxon>
        <taxon>Anophelinae</taxon>
        <taxon>Anopheles</taxon>
    </lineage>
</organism>
<reference evidence="2 4" key="1">
    <citation type="journal article" date="2014" name="BMC Genomics">
        <title>Genome sequence of Anopheles sinensis provides insight into genetics basis of mosquito competence for malaria parasites.</title>
        <authorList>
            <person name="Zhou D."/>
            <person name="Zhang D."/>
            <person name="Ding G."/>
            <person name="Shi L."/>
            <person name="Hou Q."/>
            <person name="Ye Y."/>
            <person name="Xu Y."/>
            <person name="Zhou H."/>
            <person name="Xiong C."/>
            <person name="Li S."/>
            <person name="Yu J."/>
            <person name="Hong S."/>
            <person name="Yu X."/>
            <person name="Zou P."/>
            <person name="Chen C."/>
            <person name="Chang X."/>
            <person name="Wang W."/>
            <person name="Lv Y."/>
            <person name="Sun Y."/>
            <person name="Ma L."/>
            <person name="Shen B."/>
            <person name="Zhu C."/>
        </authorList>
    </citation>
    <scope>NUCLEOTIDE SEQUENCE [LARGE SCALE GENOMIC DNA]</scope>
</reference>
<gene>
    <name evidence="2" type="ORF">ZHAS_00018700</name>
</gene>
<accession>A0A084WKC1</accession>
<dbReference type="Proteomes" id="UP000030765">
    <property type="component" value="Unassembled WGS sequence"/>
</dbReference>